<dbReference type="GO" id="GO:0008760">
    <property type="term" value="F:UDP-N-acetylglucosamine 1-carboxyvinyltransferase activity"/>
    <property type="evidence" value="ECO:0007669"/>
    <property type="project" value="UniProtKB-EC"/>
</dbReference>
<comment type="catalytic activity">
    <reaction evidence="15">
        <text>phosphoenolpyruvate + UDP-N-acetyl-alpha-D-glucosamine = UDP-N-acetyl-3-O-(1-carboxyvinyl)-alpha-D-glucosamine + phosphate</text>
        <dbReference type="Rhea" id="RHEA:18681"/>
        <dbReference type="ChEBI" id="CHEBI:43474"/>
        <dbReference type="ChEBI" id="CHEBI:57705"/>
        <dbReference type="ChEBI" id="CHEBI:58702"/>
        <dbReference type="ChEBI" id="CHEBI:68483"/>
        <dbReference type="EC" id="2.5.1.7"/>
    </reaction>
</comment>
<dbReference type="GO" id="GO:0009252">
    <property type="term" value="P:peptidoglycan biosynthetic process"/>
    <property type="evidence" value="ECO:0007669"/>
    <property type="project" value="UniProtKB-KW"/>
</dbReference>
<keyword evidence="7" id="KW-0573">Peptidoglycan synthesis</keyword>
<comment type="pathway">
    <text evidence="2">Cell wall biogenesis; peptidoglycan biosynthesis.</text>
</comment>
<evidence type="ECO:0000256" key="14">
    <source>
        <dbReference type="ARBA" id="ARBA00042842"/>
    </source>
</evidence>
<sequence length="111" mass="12003">MDKFRVQGPTKLQGEVTISGAKNAALPILFAALLAEEPVEIQNVPKLKDVDTSMKLLSQLGAKVERNGSVHIDARDVNVFCAPYDLVKTMRASIWALGPLVARFGQGQVSL</sequence>
<evidence type="ECO:0000256" key="7">
    <source>
        <dbReference type="ARBA" id="ARBA00022984"/>
    </source>
</evidence>
<feature type="domain" description="Enolpyruvate transferase" evidence="16">
    <location>
        <begin position="6"/>
        <end position="108"/>
    </location>
</feature>
<feature type="non-terminal residue" evidence="17">
    <location>
        <position position="111"/>
    </location>
</feature>
<evidence type="ECO:0000256" key="13">
    <source>
        <dbReference type="ARBA" id="ARBA00042443"/>
    </source>
</evidence>
<evidence type="ECO:0000256" key="12">
    <source>
        <dbReference type="ARBA" id="ARBA00039754"/>
    </source>
</evidence>
<reference evidence="17 18" key="1">
    <citation type="submission" date="2019-12" db="EMBL/GenBank/DDBJ databases">
        <title>Enteriobacteria Tanzani isolates_8377-8380.</title>
        <authorList>
            <person name="Subbiah M."/>
            <person name="Call D."/>
        </authorList>
    </citation>
    <scope>NUCLEOTIDE SEQUENCE [LARGE SCALE GENOMIC DNA]</scope>
    <source>
        <strain evidence="17 18">8378wH8</strain>
    </source>
</reference>
<evidence type="ECO:0000256" key="4">
    <source>
        <dbReference type="ARBA" id="ARBA00022618"/>
    </source>
</evidence>
<evidence type="ECO:0000256" key="11">
    <source>
        <dbReference type="ARBA" id="ARBA00039108"/>
    </source>
</evidence>
<accession>A0A8T5ZW39</accession>
<dbReference type="InterPro" id="IPR013792">
    <property type="entry name" value="RNA3'P_cycl/enolpyr_Trfase_a/b"/>
</dbReference>
<evidence type="ECO:0000313" key="17">
    <source>
        <dbReference type="EMBL" id="MWT21876.1"/>
    </source>
</evidence>
<dbReference type="EMBL" id="WTRC01000184">
    <property type="protein sequence ID" value="MWT21876.1"/>
    <property type="molecule type" value="Genomic_DNA"/>
</dbReference>
<dbReference type="InterPro" id="IPR001986">
    <property type="entry name" value="Enolpyruvate_Tfrase_dom"/>
</dbReference>
<dbReference type="InterPro" id="IPR050068">
    <property type="entry name" value="MurA_subfamily"/>
</dbReference>
<dbReference type="SUPFAM" id="SSF55205">
    <property type="entry name" value="EPT/RTPC-like"/>
    <property type="match status" value="1"/>
</dbReference>
<keyword evidence="3" id="KW-0963">Cytoplasm</keyword>
<dbReference type="Pfam" id="PF00275">
    <property type="entry name" value="EPSP_synthase"/>
    <property type="match status" value="1"/>
</dbReference>
<keyword evidence="9" id="KW-0961">Cell wall biogenesis/degradation</keyword>
<dbReference type="Proteomes" id="UP000462410">
    <property type="component" value="Unassembled WGS sequence"/>
</dbReference>
<dbReference type="PANTHER" id="PTHR43783">
    <property type="entry name" value="UDP-N-ACETYLGLUCOSAMINE 1-CARBOXYVINYLTRANSFERASE"/>
    <property type="match status" value="1"/>
</dbReference>
<gene>
    <name evidence="17" type="ORF">GP965_13275</name>
</gene>
<dbReference type="GO" id="GO:0005737">
    <property type="term" value="C:cytoplasm"/>
    <property type="evidence" value="ECO:0007669"/>
    <property type="project" value="UniProtKB-SubCell"/>
</dbReference>
<comment type="caution">
    <text evidence="17">The sequence shown here is derived from an EMBL/GenBank/DDBJ whole genome shotgun (WGS) entry which is preliminary data.</text>
</comment>
<dbReference type="GO" id="GO:0051301">
    <property type="term" value="P:cell division"/>
    <property type="evidence" value="ECO:0007669"/>
    <property type="project" value="UniProtKB-KW"/>
</dbReference>
<evidence type="ECO:0000256" key="5">
    <source>
        <dbReference type="ARBA" id="ARBA00022679"/>
    </source>
</evidence>
<organism evidence="17 18">
    <name type="scientific">Escherichia coli</name>
    <dbReference type="NCBI Taxonomy" id="562"/>
    <lineage>
        <taxon>Bacteria</taxon>
        <taxon>Pseudomonadati</taxon>
        <taxon>Pseudomonadota</taxon>
        <taxon>Gammaproteobacteria</taxon>
        <taxon>Enterobacterales</taxon>
        <taxon>Enterobacteriaceae</taxon>
        <taxon>Escherichia</taxon>
    </lineage>
</organism>
<evidence type="ECO:0000256" key="6">
    <source>
        <dbReference type="ARBA" id="ARBA00022960"/>
    </source>
</evidence>
<comment type="subcellular location">
    <subcellularLocation>
        <location evidence="1">Cytoplasm</location>
    </subcellularLocation>
</comment>
<evidence type="ECO:0000256" key="15">
    <source>
        <dbReference type="ARBA" id="ARBA00047527"/>
    </source>
</evidence>
<proteinExistence type="inferred from homology"/>
<evidence type="ECO:0000313" key="18">
    <source>
        <dbReference type="Proteomes" id="UP000462410"/>
    </source>
</evidence>
<evidence type="ECO:0000259" key="16">
    <source>
        <dbReference type="Pfam" id="PF00275"/>
    </source>
</evidence>
<evidence type="ECO:0000256" key="3">
    <source>
        <dbReference type="ARBA" id="ARBA00022490"/>
    </source>
</evidence>
<dbReference type="Gene3D" id="3.65.10.10">
    <property type="entry name" value="Enolpyruvate transferase domain"/>
    <property type="match status" value="2"/>
</dbReference>
<dbReference type="PANTHER" id="PTHR43783:SF1">
    <property type="entry name" value="UDP-N-ACETYLGLUCOSAMINE 1-CARBOXYVINYLTRANSFERASE"/>
    <property type="match status" value="1"/>
</dbReference>
<keyword evidence="5" id="KW-0808">Transferase</keyword>
<evidence type="ECO:0000256" key="9">
    <source>
        <dbReference type="ARBA" id="ARBA00023316"/>
    </source>
</evidence>
<name>A0A8T5ZW39_ECOLX</name>
<evidence type="ECO:0000256" key="1">
    <source>
        <dbReference type="ARBA" id="ARBA00004496"/>
    </source>
</evidence>
<keyword evidence="8" id="KW-0131">Cell cycle</keyword>
<protein>
    <recommendedName>
        <fullName evidence="12">UDP-N-acetylglucosamine 1-carboxyvinyltransferase</fullName>
        <ecNumber evidence="11">2.5.1.7</ecNumber>
    </recommendedName>
    <alternativeName>
        <fullName evidence="13">Enoylpyruvate transferase</fullName>
    </alternativeName>
    <alternativeName>
        <fullName evidence="14">UDP-N-acetylglucosamine enolpyruvyl transferase</fullName>
    </alternativeName>
</protein>
<comment type="similarity">
    <text evidence="10">Belongs to the EPSP synthase family. MurA subfamily.</text>
</comment>
<dbReference type="AlphaFoldDB" id="A0A8T5ZW39"/>
<dbReference type="GO" id="GO:0071555">
    <property type="term" value="P:cell wall organization"/>
    <property type="evidence" value="ECO:0007669"/>
    <property type="project" value="UniProtKB-KW"/>
</dbReference>
<evidence type="ECO:0000256" key="10">
    <source>
        <dbReference type="ARBA" id="ARBA00038367"/>
    </source>
</evidence>
<dbReference type="EC" id="2.5.1.7" evidence="11"/>
<keyword evidence="6" id="KW-0133">Cell shape</keyword>
<dbReference type="InterPro" id="IPR036968">
    <property type="entry name" value="Enolpyruvate_Tfrase_sf"/>
</dbReference>
<evidence type="ECO:0000256" key="2">
    <source>
        <dbReference type="ARBA" id="ARBA00004752"/>
    </source>
</evidence>
<evidence type="ECO:0000256" key="8">
    <source>
        <dbReference type="ARBA" id="ARBA00023306"/>
    </source>
</evidence>
<keyword evidence="4" id="KW-0132">Cell division</keyword>
<dbReference type="GO" id="GO:0008360">
    <property type="term" value="P:regulation of cell shape"/>
    <property type="evidence" value="ECO:0007669"/>
    <property type="project" value="UniProtKB-KW"/>
</dbReference>